<feature type="compositionally biased region" description="Basic residues" evidence="1">
    <location>
        <begin position="450"/>
        <end position="461"/>
    </location>
</feature>
<keyword evidence="3" id="KW-1185">Reference proteome</keyword>
<proteinExistence type="predicted"/>
<reference evidence="2" key="1">
    <citation type="submission" date="2022-08" db="UniProtKB">
        <authorList>
            <consortium name="EnsemblMetazoa"/>
        </authorList>
    </citation>
    <scope>IDENTIFICATION</scope>
    <source>
        <strain evidence="2">05x7-T-G4-1.051#20</strain>
    </source>
</reference>
<feature type="compositionally biased region" description="Basic and acidic residues" evidence="1">
    <location>
        <begin position="349"/>
        <end position="360"/>
    </location>
</feature>
<feature type="compositionally biased region" description="Basic residues" evidence="1">
    <location>
        <begin position="124"/>
        <end position="135"/>
    </location>
</feature>
<feature type="compositionally biased region" description="Polar residues" evidence="1">
    <location>
        <begin position="54"/>
        <end position="75"/>
    </location>
</feature>
<evidence type="ECO:0000313" key="2">
    <source>
        <dbReference type="EnsemblMetazoa" id="G33805.1:cds"/>
    </source>
</evidence>
<accession>A0A8W8MLX8</accession>
<organism evidence="2 3">
    <name type="scientific">Magallana gigas</name>
    <name type="common">Pacific oyster</name>
    <name type="synonym">Crassostrea gigas</name>
    <dbReference type="NCBI Taxonomy" id="29159"/>
    <lineage>
        <taxon>Eukaryota</taxon>
        <taxon>Metazoa</taxon>
        <taxon>Spiralia</taxon>
        <taxon>Lophotrochozoa</taxon>
        <taxon>Mollusca</taxon>
        <taxon>Bivalvia</taxon>
        <taxon>Autobranchia</taxon>
        <taxon>Pteriomorphia</taxon>
        <taxon>Ostreida</taxon>
        <taxon>Ostreoidea</taxon>
        <taxon>Ostreidae</taxon>
        <taxon>Magallana</taxon>
    </lineage>
</organism>
<protein>
    <submittedName>
        <fullName evidence="2">Uncharacterized protein</fullName>
    </submittedName>
</protein>
<feature type="compositionally biased region" description="Polar residues" evidence="1">
    <location>
        <begin position="156"/>
        <end position="170"/>
    </location>
</feature>
<name>A0A8W8MLX8_MAGGI</name>
<sequence length="482" mass="55337">MDRDSDATEIEDESLHLYFSGEDSPSLLSGTPKGTQNGEKNVCTLRRSPRKTVKNVNTQKRQLSSSESGDSNDNTEVQKPEQRQKKAGNKVQSEDRLLRKMQKKSSRQLISTESDHEDSDSLLRRSRFQTQKKKSFTPSVEIRRSPRKSVREAASPTANASFQELSSSESGDTEDSFHLQRPHSTKKKTPEDGQTPKASQKSKEKNKTPGTFSRNQPASVSAVRTPINGSGSVLKTQIQQILANQNEIIQQLNTVKKDVKEIKGEMEKRKLETNEPIQVPNRIRSAVKDAFLNGQQSNNLSWNCSKRFMDEENLELTDFIKKSVQGIAPEEKIEVINAAIKRYFTSQKEAENRQKKNKTEIHKKRQATYERKKEKLKRRKVMIEKKSGWSKEKKTKVHQFLQLPEAHKYMSSDEEVDNGFLSHPYSWESEDWRKIKDSLDKKFLETCPPRSKRLLAKRTRGSVKNQEPPNVDPTHSWVLNED</sequence>
<feature type="region of interest" description="Disordered" evidence="1">
    <location>
        <begin position="450"/>
        <end position="482"/>
    </location>
</feature>
<feature type="compositionally biased region" description="Polar residues" evidence="1">
    <location>
        <begin position="208"/>
        <end position="219"/>
    </location>
</feature>
<feature type="region of interest" description="Disordered" evidence="1">
    <location>
        <begin position="1"/>
        <end position="226"/>
    </location>
</feature>
<dbReference type="EnsemblMetazoa" id="G33805.1">
    <property type="protein sequence ID" value="G33805.1:cds"/>
    <property type="gene ID" value="G33805"/>
</dbReference>
<feature type="region of interest" description="Disordered" evidence="1">
    <location>
        <begin position="349"/>
        <end position="368"/>
    </location>
</feature>
<feature type="compositionally biased region" description="Polar residues" evidence="1">
    <location>
        <begin position="26"/>
        <end position="39"/>
    </location>
</feature>
<dbReference type="AlphaFoldDB" id="A0A8W8MLX8"/>
<evidence type="ECO:0000256" key="1">
    <source>
        <dbReference type="SAM" id="MobiDB-lite"/>
    </source>
</evidence>
<dbReference type="Proteomes" id="UP000005408">
    <property type="component" value="Unassembled WGS sequence"/>
</dbReference>
<evidence type="ECO:0000313" key="3">
    <source>
        <dbReference type="Proteomes" id="UP000005408"/>
    </source>
</evidence>